<reference evidence="1" key="2">
    <citation type="journal article" date="2015" name="Fish Shellfish Immunol.">
        <title>Early steps in the European eel (Anguilla anguilla)-Vibrio vulnificus interaction in the gills: Role of the RtxA13 toxin.</title>
        <authorList>
            <person name="Callol A."/>
            <person name="Pajuelo D."/>
            <person name="Ebbesson L."/>
            <person name="Teles M."/>
            <person name="MacKenzie S."/>
            <person name="Amaro C."/>
        </authorList>
    </citation>
    <scope>NUCLEOTIDE SEQUENCE</scope>
</reference>
<name>A0A0E9RZ59_ANGAN</name>
<reference evidence="1" key="1">
    <citation type="submission" date="2014-11" db="EMBL/GenBank/DDBJ databases">
        <authorList>
            <person name="Amaro Gonzalez C."/>
        </authorList>
    </citation>
    <scope>NUCLEOTIDE SEQUENCE</scope>
</reference>
<protein>
    <submittedName>
        <fullName evidence="1">Uncharacterized protein</fullName>
    </submittedName>
</protein>
<proteinExistence type="predicted"/>
<organism evidence="1">
    <name type="scientific">Anguilla anguilla</name>
    <name type="common">European freshwater eel</name>
    <name type="synonym">Muraena anguilla</name>
    <dbReference type="NCBI Taxonomy" id="7936"/>
    <lineage>
        <taxon>Eukaryota</taxon>
        <taxon>Metazoa</taxon>
        <taxon>Chordata</taxon>
        <taxon>Craniata</taxon>
        <taxon>Vertebrata</taxon>
        <taxon>Euteleostomi</taxon>
        <taxon>Actinopterygii</taxon>
        <taxon>Neopterygii</taxon>
        <taxon>Teleostei</taxon>
        <taxon>Anguilliformes</taxon>
        <taxon>Anguillidae</taxon>
        <taxon>Anguilla</taxon>
    </lineage>
</organism>
<evidence type="ECO:0000313" key="1">
    <source>
        <dbReference type="EMBL" id="JAH33670.1"/>
    </source>
</evidence>
<accession>A0A0E9RZ59</accession>
<sequence length="27" mass="3054">MSFGTFPPIGILSGKRCWQPNNTFPEE</sequence>
<dbReference type="EMBL" id="GBXM01074907">
    <property type="protein sequence ID" value="JAH33670.1"/>
    <property type="molecule type" value="Transcribed_RNA"/>
</dbReference>
<dbReference type="AlphaFoldDB" id="A0A0E9RZ59"/>